<comment type="caution">
    <text evidence="4">The sequence shown here is derived from an EMBL/GenBank/DDBJ whole genome shotgun (WGS) entry which is preliminary data.</text>
</comment>
<dbReference type="EMBL" id="BAAARA010000002">
    <property type="protein sequence ID" value="GAA2334023.1"/>
    <property type="molecule type" value="Genomic_DNA"/>
</dbReference>
<dbReference type="EC" id="3.5.3.6" evidence="3"/>
<dbReference type="Gene3D" id="3.75.10.10">
    <property type="entry name" value="L-arginine/glycine Amidinotransferase, Chain A"/>
    <property type="match status" value="1"/>
</dbReference>
<evidence type="ECO:0000256" key="2">
    <source>
        <dbReference type="ARBA" id="ARBA00022801"/>
    </source>
</evidence>
<accession>A0ABN3FNT3</accession>
<dbReference type="PANTHER" id="PTHR47271">
    <property type="entry name" value="ARGININE DEIMINASE"/>
    <property type="match status" value="1"/>
</dbReference>
<dbReference type="HAMAP" id="MF_00242">
    <property type="entry name" value="Arg_deiminase"/>
    <property type="match status" value="1"/>
</dbReference>
<gene>
    <name evidence="3" type="primary">arcA</name>
    <name evidence="4" type="ORF">GCM10009854_06880</name>
</gene>
<dbReference type="InterPro" id="IPR003876">
    <property type="entry name" value="Arg_deiminase"/>
</dbReference>
<keyword evidence="3" id="KW-0963">Cytoplasm</keyword>
<organism evidence="4 5">
    <name type="scientific">Saccharopolyspora halophila</name>
    <dbReference type="NCBI Taxonomy" id="405551"/>
    <lineage>
        <taxon>Bacteria</taxon>
        <taxon>Bacillati</taxon>
        <taxon>Actinomycetota</taxon>
        <taxon>Actinomycetes</taxon>
        <taxon>Pseudonocardiales</taxon>
        <taxon>Pseudonocardiaceae</taxon>
        <taxon>Saccharopolyspora</taxon>
    </lineage>
</organism>
<sequence>MESEVGPLQSVVLHRPGTELKRLTPRNNDQLLFDGIPWVDRAQEEHDAFAEVLRGRGVEVLLLRDLLVEALADPRARAAAVHTGVDERKLGIGIADTLRSHLARADDAELAEILIAGMTFEELPASEGASLVRRMHHPHDFGIEPLPNLLFTRDSSAWIADRVAIAALAMPARRREAALTDLIYAYHPRFRHAARAYGAHSAPVEGGDVLLLAPGVVAVGVGERTTPAGAESLARSMFADDLAHTVLAVPIEQQRASMHLDTVCTMVDTDKVVMYPAIRDSLQAYSLRPADGRLEVSGPEPFLDTAAAAMGIERLRVIDTGLDPVTAEREQWEDGNNTLAVSPGVVVAYERNAETNARLEEAGIEVLRISGSELGSGRGGPRCMSCPITRAPLSD</sequence>
<evidence type="ECO:0000256" key="3">
    <source>
        <dbReference type="HAMAP-Rule" id="MF_00242"/>
    </source>
</evidence>
<comment type="pathway">
    <text evidence="3">Amino-acid degradation; L-arginine degradation via ADI pathway; carbamoyl phosphate from L-arginine: step 1/2.</text>
</comment>
<feature type="active site" description="Amidino-cysteine intermediate" evidence="3">
    <location>
        <position position="383"/>
    </location>
</feature>
<dbReference type="PIRSF" id="PIRSF006356">
    <property type="entry name" value="Arg_deiminase"/>
    <property type="match status" value="1"/>
</dbReference>
<name>A0ABN3FNT3_9PSEU</name>
<proteinExistence type="inferred from homology"/>
<dbReference type="Pfam" id="PF02274">
    <property type="entry name" value="ADI"/>
    <property type="match status" value="1"/>
</dbReference>
<dbReference type="NCBIfam" id="NF002381">
    <property type="entry name" value="PRK01388.1"/>
    <property type="match status" value="1"/>
</dbReference>
<keyword evidence="2 3" id="KW-0378">Hydrolase</keyword>
<dbReference type="PANTHER" id="PTHR47271:SF2">
    <property type="entry name" value="ARGININE DEIMINASE"/>
    <property type="match status" value="1"/>
</dbReference>
<keyword evidence="5" id="KW-1185">Reference proteome</keyword>
<dbReference type="Gene3D" id="1.10.3930.10">
    <property type="entry name" value="Arginine deiminase"/>
    <property type="match status" value="1"/>
</dbReference>
<comment type="similarity">
    <text evidence="1 3">Belongs to the arginine deiminase family.</text>
</comment>
<dbReference type="Proteomes" id="UP001501218">
    <property type="component" value="Unassembled WGS sequence"/>
</dbReference>
<dbReference type="RefSeq" id="WP_344127119.1">
    <property type="nucleotide sequence ID" value="NZ_BAAARA010000002.1"/>
</dbReference>
<dbReference type="SUPFAM" id="SSF55909">
    <property type="entry name" value="Pentein"/>
    <property type="match status" value="1"/>
</dbReference>
<dbReference type="PRINTS" id="PR01466">
    <property type="entry name" value="ARGDEIMINASE"/>
</dbReference>
<evidence type="ECO:0000313" key="4">
    <source>
        <dbReference type="EMBL" id="GAA2334023.1"/>
    </source>
</evidence>
<protein>
    <recommendedName>
        <fullName evidence="3">Arginine deiminase</fullName>
        <shortName evidence="3">ADI</shortName>
        <ecNumber evidence="3">3.5.3.6</ecNumber>
    </recommendedName>
    <alternativeName>
        <fullName evidence="3">Arginine dihydrolase</fullName>
        <shortName evidence="3">AD</shortName>
    </alternativeName>
</protein>
<evidence type="ECO:0000256" key="1">
    <source>
        <dbReference type="ARBA" id="ARBA00010206"/>
    </source>
</evidence>
<comment type="catalytic activity">
    <reaction evidence="3">
        <text>L-arginine + H2O = L-citrulline + NH4(+)</text>
        <dbReference type="Rhea" id="RHEA:19597"/>
        <dbReference type="ChEBI" id="CHEBI:15377"/>
        <dbReference type="ChEBI" id="CHEBI:28938"/>
        <dbReference type="ChEBI" id="CHEBI:32682"/>
        <dbReference type="ChEBI" id="CHEBI:57743"/>
        <dbReference type="EC" id="3.5.3.6"/>
    </reaction>
</comment>
<comment type="subcellular location">
    <subcellularLocation>
        <location evidence="3">Cytoplasm</location>
    </subcellularLocation>
</comment>
<reference evidence="4 5" key="1">
    <citation type="journal article" date="2019" name="Int. J. Syst. Evol. Microbiol.">
        <title>The Global Catalogue of Microorganisms (GCM) 10K type strain sequencing project: providing services to taxonomists for standard genome sequencing and annotation.</title>
        <authorList>
            <consortium name="The Broad Institute Genomics Platform"/>
            <consortium name="The Broad Institute Genome Sequencing Center for Infectious Disease"/>
            <person name="Wu L."/>
            <person name="Ma J."/>
        </authorList>
    </citation>
    <scope>NUCLEOTIDE SEQUENCE [LARGE SCALE GENOMIC DNA]</scope>
    <source>
        <strain evidence="4 5">JCM 16221</strain>
    </source>
</reference>
<keyword evidence="3" id="KW-0056">Arginine metabolism</keyword>
<evidence type="ECO:0000313" key="5">
    <source>
        <dbReference type="Proteomes" id="UP001501218"/>
    </source>
</evidence>